<evidence type="ECO:0000256" key="1">
    <source>
        <dbReference type="ARBA" id="ARBA00022617"/>
    </source>
</evidence>
<dbReference type="GO" id="GO:0020037">
    <property type="term" value="F:heme binding"/>
    <property type="evidence" value="ECO:0007669"/>
    <property type="project" value="InterPro"/>
</dbReference>
<dbReference type="Pfam" id="PF00173">
    <property type="entry name" value="Cyt-b5"/>
    <property type="match status" value="1"/>
</dbReference>
<dbReference type="SUPFAM" id="SSF55856">
    <property type="entry name" value="Cytochrome b5-like heme/steroid binding domain"/>
    <property type="match status" value="1"/>
</dbReference>
<evidence type="ECO:0000313" key="8">
    <source>
        <dbReference type="Proteomes" id="UP000231195"/>
    </source>
</evidence>
<feature type="domain" description="Cytochrome b5 heme-binding" evidence="6">
    <location>
        <begin position="42"/>
        <end position="122"/>
    </location>
</feature>
<evidence type="ECO:0000256" key="5">
    <source>
        <dbReference type="SAM" id="Phobius"/>
    </source>
</evidence>
<accession>A0A2M7WZN0</accession>
<comment type="caution">
    <text evidence="7">The sequence shown here is derived from an EMBL/GenBank/DDBJ whole genome shotgun (WGS) entry which is preliminary data.</text>
</comment>
<keyword evidence="1" id="KW-0349">Heme</keyword>
<name>A0A2M7WZN0_UNCKA</name>
<gene>
    <name evidence="7" type="ORF">CO179_05895</name>
</gene>
<dbReference type="InterPro" id="IPR050668">
    <property type="entry name" value="Cytochrome_b5"/>
</dbReference>
<keyword evidence="2" id="KW-0479">Metal-binding</keyword>
<evidence type="ECO:0000313" key="7">
    <source>
        <dbReference type="EMBL" id="PJA39075.1"/>
    </source>
</evidence>
<proteinExistence type="inferred from homology"/>
<dbReference type="Gene3D" id="3.10.120.10">
    <property type="entry name" value="Cytochrome b5-like heme/steroid binding domain"/>
    <property type="match status" value="1"/>
</dbReference>
<dbReference type="Proteomes" id="UP000231195">
    <property type="component" value="Unassembled WGS sequence"/>
</dbReference>
<feature type="transmembrane region" description="Helical" evidence="5">
    <location>
        <begin position="6"/>
        <end position="22"/>
    </location>
</feature>
<dbReference type="PROSITE" id="PS50255">
    <property type="entry name" value="CYTOCHROME_B5_2"/>
    <property type="match status" value="1"/>
</dbReference>
<sequence>MPMKYLGIVVIIIALVVIVYLTREPVLQNGFSSNSVVNSEQAQQFTHQEVLTHNTPSDCWTIIAGNVYDVTGYVNTHPGGQTILAACGVDATVMFEQRPQDGQPHTKFADTVLDRYFIGSLAQ</sequence>
<dbReference type="InterPro" id="IPR001199">
    <property type="entry name" value="Cyt_B5-like_heme/steroid-bd"/>
</dbReference>
<dbReference type="InterPro" id="IPR036400">
    <property type="entry name" value="Cyt_B5-like_heme/steroid_sf"/>
</dbReference>
<dbReference type="GO" id="GO:0016020">
    <property type="term" value="C:membrane"/>
    <property type="evidence" value="ECO:0007669"/>
    <property type="project" value="TreeGrafter"/>
</dbReference>
<dbReference type="GO" id="GO:0046872">
    <property type="term" value="F:metal ion binding"/>
    <property type="evidence" value="ECO:0007669"/>
    <property type="project" value="UniProtKB-KW"/>
</dbReference>
<dbReference type="SMART" id="SM01117">
    <property type="entry name" value="Cyt-b5"/>
    <property type="match status" value="1"/>
</dbReference>
<dbReference type="EMBL" id="PFWZ01000198">
    <property type="protein sequence ID" value="PJA39075.1"/>
    <property type="molecule type" value="Genomic_DNA"/>
</dbReference>
<evidence type="ECO:0000256" key="3">
    <source>
        <dbReference type="ARBA" id="ARBA00023004"/>
    </source>
</evidence>
<reference evidence="8" key="1">
    <citation type="submission" date="2017-09" db="EMBL/GenBank/DDBJ databases">
        <title>Depth-based differentiation of microbial function through sediment-hosted aquifers and enrichment of novel symbionts in the deep terrestrial subsurface.</title>
        <authorList>
            <person name="Probst A.J."/>
            <person name="Ladd B."/>
            <person name="Jarett J.K."/>
            <person name="Geller-Mcgrath D.E."/>
            <person name="Sieber C.M.K."/>
            <person name="Emerson J.B."/>
            <person name="Anantharaman K."/>
            <person name="Thomas B.C."/>
            <person name="Malmstrom R."/>
            <person name="Stieglmeier M."/>
            <person name="Klingl A."/>
            <person name="Woyke T."/>
            <person name="Ryan C.M."/>
            <person name="Banfield J.F."/>
        </authorList>
    </citation>
    <scope>NUCLEOTIDE SEQUENCE [LARGE SCALE GENOMIC DNA]</scope>
</reference>
<organism evidence="7 8">
    <name type="scientific">candidate division WWE3 bacterium CG_4_9_14_3_um_filter_39_7</name>
    <dbReference type="NCBI Taxonomy" id="1975080"/>
    <lineage>
        <taxon>Bacteria</taxon>
        <taxon>Katanobacteria</taxon>
    </lineage>
</organism>
<dbReference type="AlphaFoldDB" id="A0A2M7WZN0"/>
<comment type="similarity">
    <text evidence="4">Belongs to the cytochrome b5 family.</text>
</comment>
<keyword evidence="5" id="KW-0472">Membrane</keyword>
<keyword evidence="5" id="KW-0812">Transmembrane</keyword>
<dbReference type="PANTHER" id="PTHR19359">
    <property type="entry name" value="CYTOCHROME B5"/>
    <property type="match status" value="1"/>
</dbReference>
<keyword evidence="3" id="KW-0408">Iron</keyword>
<evidence type="ECO:0000256" key="2">
    <source>
        <dbReference type="ARBA" id="ARBA00022723"/>
    </source>
</evidence>
<keyword evidence="5" id="KW-1133">Transmembrane helix</keyword>
<evidence type="ECO:0000259" key="6">
    <source>
        <dbReference type="PROSITE" id="PS50255"/>
    </source>
</evidence>
<protein>
    <recommendedName>
        <fullName evidence="6">Cytochrome b5 heme-binding domain-containing protein</fullName>
    </recommendedName>
</protein>
<dbReference type="InterPro" id="IPR018506">
    <property type="entry name" value="Cyt_B5_heme-BS"/>
</dbReference>
<evidence type="ECO:0000256" key="4">
    <source>
        <dbReference type="ARBA" id="ARBA00038168"/>
    </source>
</evidence>
<dbReference type="PROSITE" id="PS00191">
    <property type="entry name" value="CYTOCHROME_B5_1"/>
    <property type="match status" value="1"/>
</dbReference>